<dbReference type="EMBL" id="JAINUG010000101">
    <property type="protein sequence ID" value="KAJ8397030.1"/>
    <property type="molecule type" value="Genomic_DNA"/>
</dbReference>
<evidence type="ECO:0000313" key="1">
    <source>
        <dbReference type="EMBL" id="KAJ8397030.1"/>
    </source>
</evidence>
<accession>A0AAD7S6R4</accession>
<sequence>MWKGKFGFDGKLQVQQCGKLVNAIKVKIASVELFSGEVATLRAVDGEAGWLPLIPTQVQEEQERDAALAHVRGWLAAGRRSEWADMAALDADTKAWGGLEVRDGVLYRWWRAPGQGGSCWCPVP</sequence>
<evidence type="ECO:0000313" key="2">
    <source>
        <dbReference type="Proteomes" id="UP001221898"/>
    </source>
</evidence>
<name>A0AAD7S6R4_9TELE</name>
<dbReference type="Proteomes" id="UP001221898">
    <property type="component" value="Unassembled WGS sequence"/>
</dbReference>
<reference evidence="1" key="1">
    <citation type="journal article" date="2023" name="Science">
        <title>Genome structures resolve the early diversification of teleost fishes.</title>
        <authorList>
            <person name="Parey E."/>
            <person name="Louis A."/>
            <person name="Montfort J."/>
            <person name="Bouchez O."/>
            <person name="Roques C."/>
            <person name="Iampietro C."/>
            <person name="Lluch J."/>
            <person name="Castinel A."/>
            <person name="Donnadieu C."/>
            <person name="Desvignes T."/>
            <person name="Floi Bucao C."/>
            <person name="Jouanno E."/>
            <person name="Wen M."/>
            <person name="Mejri S."/>
            <person name="Dirks R."/>
            <person name="Jansen H."/>
            <person name="Henkel C."/>
            <person name="Chen W.J."/>
            <person name="Zahm M."/>
            <person name="Cabau C."/>
            <person name="Klopp C."/>
            <person name="Thompson A.W."/>
            <person name="Robinson-Rechavi M."/>
            <person name="Braasch I."/>
            <person name="Lecointre G."/>
            <person name="Bobe J."/>
            <person name="Postlethwait J.H."/>
            <person name="Berthelot C."/>
            <person name="Roest Crollius H."/>
            <person name="Guiguen Y."/>
        </authorList>
    </citation>
    <scope>NUCLEOTIDE SEQUENCE</scope>
    <source>
        <strain evidence="1">NC1722</strain>
    </source>
</reference>
<proteinExistence type="predicted"/>
<comment type="caution">
    <text evidence="1">The sequence shown here is derived from an EMBL/GenBank/DDBJ whole genome shotgun (WGS) entry which is preliminary data.</text>
</comment>
<protein>
    <submittedName>
        <fullName evidence="1">Uncharacterized protein</fullName>
    </submittedName>
</protein>
<keyword evidence="2" id="KW-1185">Reference proteome</keyword>
<gene>
    <name evidence="1" type="ORF">AAFF_G00010840</name>
</gene>
<organism evidence="1 2">
    <name type="scientific">Aldrovandia affinis</name>
    <dbReference type="NCBI Taxonomy" id="143900"/>
    <lineage>
        <taxon>Eukaryota</taxon>
        <taxon>Metazoa</taxon>
        <taxon>Chordata</taxon>
        <taxon>Craniata</taxon>
        <taxon>Vertebrata</taxon>
        <taxon>Euteleostomi</taxon>
        <taxon>Actinopterygii</taxon>
        <taxon>Neopterygii</taxon>
        <taxon>Teleostei</taxon>
        <taxon>Notacanthiformes</taxon>
        <taxon>Halosauridae</taxon>
        <taxon>Aldrovandia</taxon>
    </lineage>
</organism>
<dbReference type="AlphaFoldDB" id="A0AAD7S6R4"/>